<dbReference type="PhylomeDB" id="A7IBM7"/>
<keyword evidence="1" id="KW-0560">Oxidoreductase</keyword>
<sequence>MRVAIIGAGNVGASLGKGWARAGHAITFGVIDPADPRLAAPTAAAGGAELAPVAEAKANADAIVLAVPWDAVPAAIAALGDLSGRLVIDATNPLRMGASGLELALGFSTSGGEEVARLAPGASVLKAMNQVGFAVMSDTAGYPARPVIFVAGDDAARKPQVLALVADLGFEVVDAGPLDRARLLEPYAMLWIDQALSRGAPADNAFAFMRKQAVAGAIEYIRYALTVHDGAALTSAYVLAAPHLQAAPECLGYDLTQCDEDPTSFILRIQWVSAQAHMEGFRRGPHFPPFLAAIRDFIPEIAEMRHYAPTAIAWRR</sequence>
<dbReference type="STRING" id="78245.Xaut_0161"/>
<keyword evidence="5" id="KW-1185">Reference proteome</keyword>
<dbReference type="InterPro" id="IPR028939">
    <property type="entry name" value="P5C_Rdtase_cat_N"/>
</dbReference>
<dbReference type="eggNOG" id="COG2085">
    <property type="taxonomic scope" value="Bacteria"/>
</dbReference>
<evidence type="ECO:0000313" key="5">
    <source>
        <dbReference type="Proteomes" id="UP000002417"/>
    </source>
</evidence>
<dbReference type="eggNOG" id="COG1359">
    <property type="taxonomic scope" value="Bacteria"/>
</dbReference>
<dbReference type="PANTHER" id="PTHR14239">
    <property type="entry name" value="DUDULIN-RELATED"/>
    <property type="match status" value="1"/>
</dbReference>
<dbReference type="HOGENOM" id="CLU_076368_2_1_5"/>
<gene>
    <name evidence="4" type="ordered locus">Xaut_0161</name>
</gene>
<dbReference type="KEGG" id="xau:Xaut_0161"/>
<dbReference type="Gene3D" id="3.40.50.720">
    <property type="entry name" value="NAD(P)-binding Rossmann-like Domain"/>
    <property type="match status" value="1"/>
</dbReference>
<dbReference type="SUPFAM" id="SSF51735">
    <property type="entry name" value="NAD(P)-binding Rossmann-fold domains"/>
    <property type="match status" value="1"/>
</dbReference>
<dbReference type="InterPro" id="IPR011008">
    <property type="entry name" value="Dimeric_a/b-barrel"/>
</dbReference>
<accession>A7IBM7</accession>
<dbReference type="Proteomes" id="UP000002417">
    <property type="component" value="Chromosome"/>
</dbReference>
<dbReference type="Pfam" id="PF03807">
    <property type="entry name" value="F420_oxidored"/>
    <property type="match status" value="1"/>
</dbReference>
<name>A7IBM7_XANP2</name>
<dbReference type="Pfam" id="PF03992">
    <property type="entry name" value="ABM"/>
    <property type="match status" value="1"/>
</dbReference>
<protein>
    <submittedName>
        <fullName evidence="4">NADP oxidoreductase coenzyme F420-dependent</fullName>
    </submittedName>
</protein>
<feature type="domain" description="Pyrroline-5-carboxylate reductase catalytic N-terminal" evidence="2">
    <location>
        <begin position="2"/>
        <end position="93"/>
    </location>
</feature>
<dbReference type="InterPro" id="IPR007138">
    <property type="entry name" value="ABM_dom"/>
</dbReference>
<feature type="domain" description="ABM" evidence="3">
    <location>
        <begin position="240"/>
        <end position="287"/>
    </location>
</feature>
<evidence type="ECO:0000256" key="1">
    <source>
        <dbReference type="ARBA" id="ARBA00023002"/>
    </source>
</evidence>
<dbReference type="InterPro" id="IPR051267">
    <property type="entry name" value="STEAP_metalloreductase"/>
</dbReference>
<evidence type="ECO:0000259" key="3">
    <source>
        <dbReference type="Pfam" id="PF03992"/>
    </source>
</evidence>
<dbReference type="SUPFAM" id="SSF54909">
    <property type="entry name" value="Dimeric alpha+beta barrel"/>
    <property type="match status" value="1"/>
</dbReference>
<evidence type="ECO:0000313" key="4">
    <source>
        <dbReference type="EMBL" id="ABS65420.1"/>
    </source>
</evidence>
<organism evidence="4 5">
    <name type="scientific">Xanthobacter autotrophicus (strain ATCC BAA-1158 / Py2)</name>
    <dbReference type="NCBI Taxonomy" id="78245"/>
    <lineage>
        <taxon>Bacteria</taxon>
        <taxon>Pseudomonadati</taxon>
        <taxon>Pseudomonadota</taxon>
        <taxon>Alphaproteobacteria</taxon>
        <taxon>Hyphomicrobiales</taxon>
        <taxon>Xanthobacteraceae</taxon>
        <taxon>Xanthobacter</taxon>
    </lineage>
</organism>
<dbReference type="PANTHER" id="PTHR14239:SF10">
    <property type="entry name" value="REDUCTASE"/>
    <property type="match status" value="1"/>
</dbReference>
<dbReference type="EMBL" id="CP000781">
    <property type="protein sequence ID" value="ABS65420.1"/>
    <property type="molecule type" value="Genomic_DNA"/>
</dbReference>
<dbReference type="AlphaFoldDB" id="A7IBM7"/>
<reference evidence="4 5" key="1">
    <citation type="submission" date="2007-07" db="EMBL/GenBank/DDBJ databases">
        <title>Complete sequence of chromosome of Xanthobacter autotrophicus Py2.</title>
        <authorList>
            <consortium name="US DOE Joint Genome Institute"/>
            <person name="Copeland A."/>
            <person name="Lucas S."/>
            <person name="Lapidus A."/>
            <person name="Barry K."/>
            <person name="Glavina del Rio T."/>
            <person name="Hammon N."/>
            <person name="Israni S."/>
            <person name="Dalin E."/>
            <person name="Tice H."/>
            <person name="Pitluck S."/>
            <person name="Sims D."/>
            <person name="Brettin T."/>
            <person name="Bruce D."/>
            <person name="Detter J.C."/>
            <person name="Han C."/>
            <person name="Tapia R."/>
            <person name="Brainard J."/>
            <person name="Schmutz J."/>
            <person name="Larimer F."/>
            <person name="Land M."/>
            <person name="Hauser L."/>
            <person name="Kyrpides N."/>
            <person name="Kim E."/>
            <person name="Ensigns S.A."/>
            <person name="Richardson P."/>
        </authorList>
    </citation>
    <scope>NUCLEOTIDE SEQUENCE [LARGE SCALE GENOMIC DNA]</scope>
    <source>
        <strain evidence="5">ATCC BAA-1158 / Py2</strain>
    </source>
</reference>
<dbReference type="InterPro" id="IPR036291">
    <property type="entry name" value="NAD(P)-bd_dom_sf"/>
</dbReference>
<dbReference type="Gene3D" id="3.30.70.100">
    <property type="match status" value="1"/>
</dbReference>
<proteinExistence type="predicted"/>
<evidence type="ECO:0000259" key="2">
    <source>
        <dbReference type="Pfam" id="PF03807"/>
    </source>
</evidence>
<dbReference type="GO" id="GO:0016491">
    <property type="term" value="F:oxidoreductase activity"/>
    <property type="evidence" value="ECO:0007669"/>
    <property type="project" value="UniProtKB-KW"/>
</dbReference>